<dbReference type="AlphaFoldDB" id="A0A8I3A680"/>
<protein>
    <submittedName>
        <fullName evidence="1">Uncharacterized protein</fullName>
    </submittedName>
</protein>
<sequence length="78" mass="8780">MNDDQVAHTAIGVLTTENRKTWSRLRRALPEELNVDVKHTLRGTLRSVASPPPKSFLCSSTTFMGAWDGMEAIRFILH</sequence>
<dbReference type="Proteomes" id="UP000683000">
    <property type="component" value="Unassembled WGS sequence"/>
</dbReference>
<accession>A0A8I3A680</accession>
<gene>
    <name evidence="1" type="ORF">JVT61DRAFT_9081</name>
</gene>
<name>A0A8I3A680_9AGAM</name>
<organism evidence="1 2">
    <name type="scientific">Boletus reticuloceps</name>
    <dbReference type="NCBI Taxonomy" id="495285"/>
    <lineage>
        <taxon>Eukaryota</taxon>
        <taxon>Fungi</taxon>
        <taxon>Dikarya</taxon>
        <taxon>Basidiomycota</taxon>
        <taxon>Agaricomycotina</taxon>
        <taxon>Agaricomycetes</taxon>
        <taxon>Agaricomycetidae</taxon>
        <taxon>Boletales</taxon>
        <taxon>Boletineae</taxon>
        <taxon>Boletaceae</taxon>
        <taxon>Boletoideae</taxon>
        <taxon>Boletus</taxon>
    </lineage>
</organism>
<keyword evidence="2" id="KW-1185">Reference proteome</keyword>
<reference evidence="1" key="1">
    <citation type="submission" date="2021-03" db="EMBL/GenBank/DDBJ databases">
        <title>Evolutionary innovations through gain and loss of genes in the ectomycorrhizal Boletales.</title>
        <authorList>
            <person name="Wu G."/>
            <person name="Miyauchi S."/>
            <person name="Morin E."/>
            <person name="Yang Z.-L."/>
            <person name="Xu J."/>
            <person name="Martin F.M."/>
        </authorList>
    </citation>
    <scope>NUCLEOTIDE SEQUENCE</scope>
    <source>
        <strain evidence="1">BR01</strain>
    </source>
</reference>
<proteinExistence type="predicted"/>
<comment type="caution">
    <text evidence="1">The sequence shown here is derived from an EMBL/GenBank/DDBJ whole genome shotgun (WGS) entry which is preliminary data.</text>
</comment>
<dbReference type="EMBL" id="JAGFBS010000032">
    <property type="protein sequence ID" value="KAG6371733.1"/>
    <property type="molecule type" value="Genomic_DNA"/>
</dbReference>
<evidence type="ECO:0000313" key="2">
    <source>
        <dbReference type="Proteomes" id="UP000683000"/>
    </source>
</evidence>
<dbReference type="OrthoDB" id="408373at2759"/>
<evidence type="ECO:0000313" key="1">
    <source>
        <dbReference type="EMBL" id="KAG6371733.1"/>
    </source>
</evidence>